<dbReference type="EMBL" id="JACIJI010000001">
    <property type="protein sequence ID" value="MBB5718291.1"/>
    <property type="molecule type" value="Genomic_DNA"/>
</dbReference>
<name>A0A840YX43_9SPHN</name>
<dbReference type="PRINTS" id="PR00885">
    <property type="entry name" value="BCTERIALGSPH"/>
</dbReference>
<dbReference type="Proteomes" id="UP000554342">
    <property type="component" value="Unassembled WGS sequence"/>
</dbReference>
<feature type="domain" description="General secretion pathway GspH" evidence="12">
    <location>
        <begin position="39"/>
        <end position="140"/>
    </location>
</feature>
<dbReference type="Gene3D" id="3.55.40.10">
    <property type="entry name" value="minor pseudopilin epsh domain"/>
    <property type="match status" value="1"/>
</dbReference>
<protein>
    <recommendedName>
        <fullName evidence="2">Type II secretion system protein H</fullName>
    </recommendedName>
    <alternativeName>
        <fullName evidence="10">General secretion pathway protein H</fullName>
    </alternativeName>
</protein>
<keyword evidence="7 11" id="KW-1133">Transmembrane helix</keyword>
<evidence type="ECO:0000256" key="4">
    <source>
        <dbReference type="ARBA" id="ARBA00022481"/>
    </source>
</evidence>
<comment type="similarity">
    <text evidence="9">Belongs to the GSP H family.</text>
</comment>
<evidence type="ECO:0000313" key="13">
    <source>
        <dbReference type="EMBL" id="MBB5718291.1"/>
    </source>
</evidence>
<evidence type="ECO:0000256" key="7">
    <source>
        <dbReference type="ARBA" id="ARBA00022989"/>
    </source>
</evidence>
<keyword evidence="14" id="KW-1185">Reference proteome</keyword>
<dbReference type="InterPro" id="IPR022346">
    <property type="entry name" value="T2SS_GspH"/>
</dbReference>
<feature type="transmembrane region" description="Helical" evidence="11">
    <location>
        <begin position="12"/>
        <end position="30"/>
    </location>
</feature>
<evidence type="ECO:0000256" key="3">
    <source>
        <dbReference type="ARBA" id="ARBA00022475"/>
    </source>
</evidence>
<dbReference type="SUPFAM" id="SSF54523">
    <property type="entry name" value="Pili subunits"/>
    <property type="match status" value="1"/>
</dbReference>
<evidence type="ECO:0000256" key="5">
    <source>
        <dbReference type="ARBA" id="ARBA00022519"/>
    </source>
</evidence>
<organism evidence="13 14">
    <name type="scientific">Stakelama sediminis</name>
    <dbReference type="NCBI Taxonomy" id="463200"/>
    <lineage>
        <taxon>Bacteria</taxon>
        <taxon>Pseudomonadati</taxon>
        <taxon>Pseudomonadota</taxon>
        <taxon>Alphaproteobacteria</taxon>
        <taxon>Sphingomonadales</taxon>
        <taxon>Sphingomonadaceae</taxon>
        <taxon>Stakelama</taxon>
    </lineage>
</organism>
<dbReference type="NCBIfam" id="TIGR02532">
    <property type="entry name" value="IV_pilin_GFxxxE"/>
    <property type="match status" value="1"/>
</dbReference>
<reference evidence="13 14" key="1">
    <citation type="submission" date="2020-08" db="EMBL/GenBank/DDBJ databases">
        <title>Genomic Encyclopedia of Type Strains, Phase IV (KMG-IV): sequencing the most valuable type-strain genomes for metagenomic binning, comparative biology and taxonomic classification.</title>
        <authorList>
            <person name="Goeker M."/>
        </authorList>
    </citation>
    <scope>NUCLEOTIDE SEQUENCE [LARGE SCALE GENOMIC DNA]</scope>
    <source>
        <strain evidence="13 14">DSM 27203</strain>
    </source>
</reference>
<evidence type="ECO:0000256" key="1">
    <source>
        <dbReference type="ARBA" id="ARBA00004377"/>
    </source>
</evidence>
<keyword evidence="6 11" id="KW-0812">Transmembrane</keyword>
<dbReference type="Pfam" id="PF12019">
    <property type="entry name" value="GspH"/>
    <property type="match status" value="1"/>
</dbReference>
<dbReference type="InterPro" id="IPR012902">
    <property type="entry name" value="N_methyl_site"/>
</dbReference>
<evidence type="ECO:0000256" key="8">
    <source>
        <dbReference type="ARBA" id="ARBA00023136"/>
    </source>
</evidence>
<keyword evidence="4" id="KW-0488">Methylation</keyword>
<proteinExistence type="inferred from homology"/>
<dbReference type="GO" id="GO:0005886">
    <property type="term" value="C:plasma membrane"/>
    <property type="evidence" value="ECO:0007669"/>
    <property type="project" value="UniProtKB-SubCell"/>
</dbReference>
<dbReference type="AlphaFoldDB" id="A0A840YX43"/>
<keyword evidence="8 11" id="KW-0472">Membrane</keyword>
<dbReference type="InterPro" id="IPR045584">
    <property type="entry name" value="Pilin-like"/>
</dbReference>
<evidence type="ECO:0000313" key="14">
    <source>
        <dbReference type="Proteomes" id="UP000554342"/>
    </source>
</evidence>
<gene>
    <name evidence="13" type="ORF">FHR23_001198</name>
</gene>
<evidence type="ECO:0000256" key="9">
    <source>
        <dbReference type="ARBA" id="ARBA00025772"/>
    </source>
</evidence>
<keyword evidence="5" id="KW-0997">Cell inner membrane</keyword>
<evidence type="ECO:0000256" key="6">
    <source>
        <dbReference type="ARBA" id="ARBA00022692"/>
    </source>
</evidence>
<dbReference type="GO" id="GO:0015627">
    <property type="term" value="C:type II protein secretion system complex"/>
    <property type="evidence" value="ECO:0007669"/>
    <property type="project" value="InterPro"/>
</dbReference>
<evidence type="ECO:0000256" key="10">
    <source>
        <dbReference type="ARBA" id="ARBA00030775"/>
    </source>
</evidence>
<comment type="subcellular location">
    <subcellularLocation>
        <location evidence="1">Cell inner membrane</location>
        <topology evidence="1">Single-pass membrane protein</topology>
    </subcellularLocation>
</comment>
<accession>A0A840YX43</accession>
<dbReference type="GO" id="GO:0015628">
    <property type="term" value="P:protein secretion by the type II secretion system"/>
    <property type="evidence" value="ECO:0007669"/>
    <property type="project" value="InterPro"/>
</dbReference>
<evidence type="ECO:0000256" key="11">
    <source>
        <dbReference type="SAM" id="Phobius"/>
    </source>
</evidence>
<sequence>MRRNGFTLVEMLVVITVMALMAGVVVMSIGPRGNGPATAADRFASRVAAARDAAITTGAPVAVWVSASGYGFERYADRHWEPMTQKPFRGDDWGRDMVATMDHAERGRIAFDTIGLPATPVSVTLSDGSRKSVVTVRADGDVTVL</sequence>
<evidence type="ECO:0000259" key="12">
    <source>
        <dbReference type="Pfam" id="PF12019"/>
    </source>
</evidence>
<comment type="caution">
    <text evidence="13">The sequence shown here is derived from an EMBL/GenBank/DDBJ whole genome shotgun (WGS) entry which is preliminary data.</text>
</comment>
<dbReference type="RefSeq" id="WP_184002212.1">
    <property type="nucleotide sequence ID" value="NZ_BAABIF010000004.1"/>
</dbReference>
<keyword evidence="3" id="KW-1003">Cell membrane</keyword>
<evidence type="ECO:0000256" key="2">
    <source>
        <dbReference type="ARBA" id="ARBA00021549"/>
    </source>
</evidence>
<dbReference type="Pfam" id="PF07963">
    <property type="entry name" value="N_methyl"/>
    <property type="match status" value="1"/>
</dbReference>
<dbReference type="InterPro" id="IPR002416">
    <property type="entry name" value="T2SS_protein-GspH"/>
</dbReference>